<evidence type="ECO:0000313" key="4">
    <source>
        <dbReference type="EnsemblPlants" id="Zm00001eb384250_P001"/>
    </source>
</evidence>
<dbReference type="EnsemblPlants" id="Zm00001eb384250_T001">
    <property type="protein sequence ID" value="Zm00001eb384250_P001"/>
    <property type="gene ID" value="Zm00001eb384250"/>
</dbReference>
<organism evidence="4 5">
    <name type="scientific">Zea mays</name>
    <name type="common">Maize</name>
    <dbReference type="NCBI Taxonomy" id="4577"/>
    <lineage>
        <taxon>Eukaryota</taxon>
        <taxon>Viridiplantae</taxon>
        <taxon>Streptophyta</taxon>
        <taxon>Embryophyta</taxon>
        <taxon>Tracheophyta</taxon>
        <taxon>Spermatophyta</taxon>
        <taxon>Magnoliopsida</taxon>
        <taxon>Liliopsida</taxon>
        <taxon>Poales</taxon>
        <taxon>Poaceae</taxon>
        <taxon>PACMAD clade</taxon>
        <taxon>Panicoideae</taxon>
        <taxon>Andropogonodae</taxon>
        <taxon>Andropogoneae</taxon>
        <taxon>Tripsacinae</taxon>
        <taxon>Zea</taxon>
    </lineage>
</organism>
<name>A0A804R635_MAIZE</name>
<dbReference type="Gene3D" id="3.40.50.300">
    <property type="entry name" value="P-loop containing nucleotide triphosphate hydrolases"/>
    <property type="match status" value="1"/>
</dbReference>
<dbReference type="PANTHER" id="PTHR24223">
    <property type="entry name" value="ATP-BINDING CASSETTE SUB-FAMILY C"/>
    <property type="match status" value="1"/>
</dbReference>
<reference evidence="4" key="3">
    <citation type="submission" date="2021-05" db="UniProtKB">
        <authorList>
            <consortium name="EnsemblPlants"/>
        </authorList>
    </citation>
    <scope>IDENTIFICATION</scope>
    <source>
        <strain evidence="4">cv. B73</strain>
    </source>
</reference>
<dbReference type="InParanoid" id="A0A804R635"/>
<dbReference type="AlphaFoldDB" id="A0A804R635"/>
<proteinExistence type="evidence at protein level"/>
<dbReference type="InterPro" id="IPR027417">
    <property type="entry name" value="P-loop_NTPase"/>
</dbReference>
<keyword evidence="6" id="KW-1267">Proteomics identification</keyword>
<dbReference type="PANTHER" id="PTHR24223:SF108">
    <property type="entry name" value="ABC TRANSPORTER C FAMILY MEMBER 8"/>
    <property type="match status" value="1"/>
</dbReference>
<evidence type="ECO:0000313" key="5">
    <source>
        <dbReference type="Proteomes" id="UP000007305"/>
    </source>
</evidence>
<dbReference type="SUPFAM" id="SSF52540">
    <property type="entry name" value="P-loop containing nucleoside triphosphate hydrolases"/>
    <property type="match status" value="1"/>
</dbReference>
<evidence type="ECO:0007829" key="6">
    <source>
        <dbReference type="PeptideAtlas" id="A0A804R635"/>
    </source>
</evidence>
<feature type="compositionally biased region" description="Gly residues" evidence="3">
    <location>
        <begin position="21"/>
        <end position="39"/>
    </location>
</feature>
<dbReference type="Gramene" id="Zm00001eb384250_T001">
    <property type="protein sequence ID" value="Zm00001eb384250_P001"/>
    <property type="gene ID" value="Zm00001eb384250"/>
</dbReference>
<keyword evidence="5" id="KW-1185">Reference proteome</keyword>
<sequence length="301" mass="32361">MNRAKDGGGHDGRQRAERGSAEGGGGGVHGGGGEHGGAGRTQRLQQLAEGRHGGVGVARKTRSVPVPGKKRRRSVWVAAREWSGKTAPKRRPCAMVGPELRWPNFREGLNMGLASDPELRWLDGEEALATEVSTAAKWLAALILSHRFNAVDAHTAAVLFYECVMTALAEKTVVLVTHQVEFLTETDRILVMEGGQVSQQGKYSELLGSGTAFEKLVSAHQSSITALDTSGSQQNQVQGQQESAEYIVPSALQVIRQASDIDVIAKGPSAAIQLTEEEEKGIGDLGWKPYKEYIRPCALNM</sequence>
<protein>
    <recommendedName>
        <fullName evidence="7">ABC transporter domain-containing protein</fullName>
    </recommendedName>
</protein>
<evidence type="ECO:0000256" key="2">
    <source>
        <dbReference type="ARBA" id="ARBA00022840"/>
    </source>
</evidence>
<feature type="compositionally biased region" description="Basic and acidic residues" evidence="3">
    <location>
        <begin position="1"/>
        <end position="20"/>
    </location>
</feature>
<dbReference type="Proteomes" id="UP000007305">
    <property type="component" value="Chromosome 9"/>
</dbReference>
<dbReference type="InterPro" id="IPR050173">
    <property type="entry name" value="ABC_transporter_C-like"/>
</dbReference>
<dbReference type="GO" id="GO:0005524">
    <property type="term" value="F:ATP binding"/>
    <property type="evidence" value="ECO:0007669"/>
    <property type="project" value="UniProtKB-KW"/>
</dbReference>
<evidence type="ECO:0008006" key="7">
    <source>
        <dbReference type="Google" id="ProtNLM"/>
    </source>
</evidence>
<evidence type="ECO:0000256" key="1">
    <source>
        <dbReference type="ARBA" id="ARBA00022741"/>
    </source>
</evidence>
<keyword evidence="2" id="KW-0067">ATP-binding</keyword>
<reference evidence="5" key="1">
    <citation type="journal article" date="2009" name="Science">
        <title>The B73 maize genome: complexity, diversity, and dynamics.</title>
        <authorList>
            <person name="Schnable P.S."/>
            <person name="Ware D."/>
            <person name="Fulton R.S."/>
            <person name="Stein J.C."/>
            <person name="Wei F."/>
            <person name="Pasternak S."/>
            <person name="Liang C."/>
            <person name="Zhang J."/>
            <person name="Fulton L."/>
            <person name="Graves T.A."/>
            <person name="Minx P."/>
            <person name="Reily A.D."/>
            <person name="Courtney L."/>
            <person name="Kruchowski S.S."/>
            <person name="Tomlinson C."/>
            <person name="Strong C."/>
            <person name="Delehaunty K."/>
            <person name="Fronick C."/>
            <person name="Courtney B."/>
            <person name="Rock S.M."/>
            <person name="Belter E."/>
            <person name="Du F."/>
            <person name="Kim K."/>
            <person name="Abbott R.M."/>
            <person name="Cotton M."/>
            <person name="Levy A."/>
            <person name="Marchetto P."/>
            <person name="Ochoa K."/>
            <person name="Jackson S.M."/>
            <person name="Gillam B."/>
            <person name="Chen W."/>
            <person name="Yan L."/>
            <person name="Higginbotham J."/>
            <person name="Cardenas M."/>
            <person name="Waligorski J."/>
            <person name="Applebaum E."/>
            <person name="Phelps L."/>
            <person name="Falcone J."/>
            <person name="Kanchi K."/>
            <person name="Thane T."/>
            <person name="Scimone A."/>
            <person name="Thane N."/>
            <person name="Henke J."/>
            <person name="Wang T."/>
            <person name="Ruppert J."/>
            <person name="Shah N."/>
            <person name="Rotter K."/>
            <person name="Hodges J."/>
            <person name="Ingenthron E."/>
            <person name="Cordes M."/>
            <person name="Kohlberg S."/>
            <person name="Sgro J."/>
            <person name="Delgado B."/>
            <person name="Mead K."/>
            <person name="Chinwalla A."/>
            <person name="Leonard S."/>
            <person name="Crouse K."/>
            <person name="Collura K."/>
            <person name="Kudrna D."/>
            <person name="Currie J."/>
            <person name="He R."/>
            <person name="Angelova A."/>
            <person name="Rajasekar S."/>
            <person name="Mueller T."/>
            <person name="Lomeli R."/>
            <person name="Scara G."/>
            <person name="Ko A."/>
            <person name="Delaney K."/>
            <person name="Wissotski M."/>
            <person name="Lopez G."/>
            <person name="Campos D."/>
            <person name="Braidotti M."/>
            <person name="Ashley E."/>
            <person name="Golser W."/>
            <person name="Kim H."/>
            <person name="Lee S."/>
            <person name="Lin J."/>
            <person name="Dujmic Z."/>
            <person name="Kim W."/>
            <person name="Talag J."/>
            <person name="Zuccolo A."/>
            <person name="Fan C."/>
            <person name="Sebastian A."/>
            <person name="Kramer M."/>
            <person name="Spiegel L."/>
            <person name="Nascimento L."/>
            <person name="Zutavern T."/>
            <person name="Miller B."/>
            <person name="Ambroise C."/>
            <person name="Muller S."/>
            <person name="Spooner W."/>
            <person name="Narechania A."/>
            <person name="Ren L."/>
            <person name="Wei S."/>
            <person name="Kumari S."/>
            <person name="Faga B."/>
            <person name="Levy M.J."/>
            <person name="McMahan L."/>
            <person name="Van Buren P."/>
            <person name="Vaughn M.W."/>
            <person name="Ying K."/>
            <person name="Yeh C.-T."/>
            <person name="Emrich S.J."/>
            <person name="Jia Y."/>
            <person name="Kalyanaraman A."/>
            <person name="Hsia A.-P."/>
            <person name="Barbazuk W.B."/>
            <person name="Baucom R.S."/>
            <person name="Brutnell T.P."/>
            <person name="Carpita N.C."/>
            <person name="Chaparro C."/>
            <person name="Chia J.-M."/>
            <person name="Deragon J.-M."/>
            <person name="Estill J.C."/>
            <person name="Fu Y."/>
            <person name="Jeddeloh J.A."/>
            <person name="Han Y."/>
            <person name="Lee H."/>
            <person name="Li P."/>
            <person name="Lisch D.R."/>
            <person name="Liu S."/>
            <person name="Liu Z."/>
            <person name="Nagel D.H."/>
            <person name="McCann M.C."/>
            <person name="SanMiguel P."/>
            <person name="Myers A.M."/>
            <person name="Nettleton D."/>
            <person name="Nguyen J."/>
            <person name="Penning B.W."/>
            <person name="Ponnala L."/>
            <person name="Schneider K.L."/>
            <person name="Schwartz D.C."/>
            <person name="Sharma A."/>
            <person name="Soderlund C."/>
            <person name="Springer N.M."/>
            <person name="Sun Q."/>
            <person name="Wang H."/>
            <person name="Waterman M."/>
            <person name="Westerman R."/>
            <person name="Wolfgruber T.K."/>
            <person name="Yang L."/>
            <person name="Yu Y."/>
            <person name="Zhang L."/>
            <person name="Zhou S."/>
            <person name="Zhu Q."/>
            <person name="Bennetzen J.L."/>
            <person name="Dawe R.K."/>
            <person name="Jiang J."/>
            <person name="Jiang N."/>
            <person name="Presting G.G."/>
            <person name="Wessler S.R."/>
            <person name="Aluru S."/>
            <person name="Martienssen R.A."/>
            <person name="Clifton S.W."/>
            <person name="McCombie W.R."/>
            <person name="Wing R.A."/>
            <person name="Wilson R.K."/>
        </authorList>
    </citation>
    <scope>NUCLEOTIDE SEQUENCE [LARGE SCALE GENOMIC DNA]</scope>
    <source>
        <strain evidence="5">cv. B73</strain>
    </source>
</reference>
<feature type="region of interest" description="Disordered" evidence="3">
    <location>
        <begin position="1"/>
        <end position="70"/>
    </location>
</feature>
<keyword evidence="1" id="KW-0547">Nucleotide-binding</keyword>
<evidence type="ECO:0000256" key="3">
    <source>
        <dbReference type="SAM" id="MobiDB-lite"/>
    </source>
</evidence>
<accession>A0A804R635</accession>
<reference evidence="4" key="2">
    <citation type="submission" date="2019-07" db="EMBL/GenBank/DDBJ databases">
        <authorList>
            <person name="Seetharam A."/>
            <person name="Woodhouse M."/>
            <person name="Cannon E."/>
        </authorList>
    </citation>
    <scope>NUCLEOTIDE SEQUENCE [LARGE SCALE GENOMIC DNA]</scope>
    <source>
        <strain evidence="4">cv. B73</strain>
    </source>
</reference>